<dbReference type="EC" id="2.7.1.39" evidence="3 13"/>
<dbReference type="InterPro" id="IPR013750">
    <property type="entry name" value="GHMP_kinase_C_dom"/>
</dbReference>
<keyword evidence="5 13" id="KW-0028">Amino-acid biosynthesis</keyword>
<protein>
    <recommendedName>
        <fullName evidence="4 13">Homoserine kinase</fullName>
        <shortName evidence="13">HK</shortName>
        <shortName evidence="13">HSK</shortName>
        <ecNumber evidence="3 13">2.7.1.39</ecNumber>
    </recommendedName>
</protein>
<dbReference type="Gene3D" id="3.30.230.10">
    <property type="match status" value="1"/>
</dbReference>
<dbReference type="Proteomes" id="UP000641932">
    <property type="component" value="Unassembled WGS sequence"/>
</dbReference>
<evidence type="ECO:0000256" key="12">
    <source>
        <dbReference type="ARBA" id="ARBA00049954"/>
    </source>
</evidence>
<keyword evidence="10 13" id="KW-0067">ATP-binding</keyword>
<gene>
    <name evidence="13 16" type="primary">thrB</name>
    <name evidence="16" type="ORF">GCM10012280_43320</name>
</gene>
<dbReference type="RefSeq" id="WP_189133428.1">
    <property type="nucleotide sequence ID" value="NZ_BMMS01000019.1"/>
</dbReference>
<dbReference type="SUPFAM" id="SSF55060">
    <property type="entry name" value="GHMP Kinase, C-terminal domain"/>
    <property type="match status" value="1"/>
</dbReference>
<dbReference type="GO" id="GO:0005524">
    <property type="term" value="F:ATP binding"/>
    <property type="evidence" value="ECO:0007669"/>
    <property type="project" value="UniProtKB-UniRule"/>
</dbReference>
<dbReference type="AlphaFoldDB" id="A0A917ZUN3"/>
<dbReference type="Pfam" id="PF08544">
    <property type="entry name" value="GHMP_kinases_C"/>
    <property type="match status" value="1"/>
</dbReference>
<evidence type="ECO:0000259" key="14">
    <source>
        <dbReference type="Pfam" id="PF00288"/>
    </source>
</evidence>
<evidence type="ECO:0000256" key="7">
    <source>
        <dbReference type="ARBA" id="ARBA00022697"/>
    </source>
</evidence>
<evidence type="ECO:0000256" key="10">
    <source>
        <dbReference type="ARBA" id="ARBA00022840"/>
    </source>
</evidence>
<dbReference type="InterPro" id="IPR036554">
    <property type="entry name" value="GHMP_kinase_C_sf"/>
</dbReference>
<evidence type="ECO:0000256" key="2">
    <source>
        <dbReference type="ARBA" id="ARBA00007370"/>
    </source>
</evidence>
<comment type="catalytic activity">
    <reaction evidence="11 13">
        <text>L-homoserine + ATP = O-phospho-L-homoserine + ADP + H(+)</text>
        <dbReference type="Rhea" id="RHEA:13985"/>
        <dbReference type="ChEBI" id="CHEBI:15378"/>
        <dbReference type="ChEBI" id="CHEBI:30616"/>
        <dbReference type="ChEBI" id="CHEBI:57476"/>
        <dbReference type="ChEBI" id="CHEBI:57590"/>
        <dbReference type="ChEBI" id="CHEBI:456216"/>
        <dbReference type="EC" id="2.7.1.39"/>
    </reaction>
</comment>
<keyword evidence="17" id="KW-1185">Reference proteome</keyword>
<dbReference type="GO" id="GO:0009088">
    <property type="term" value="P:threonine biosynthetic process"/>
    <property type="evidence" value="ECO:0007669"/>
    <property type="project" value="UniProtKB-UniRule"/>
</dbReference>
<evidence type="ECO:0000313" key="17">
    <source>
        <dbReference type="Proteomes" id="UP000641932"/>
    </source>
</evidence>
<evidence type="ECO:0000256" key="9">
    <source>
        <dbReference type="ARBA" id="ARBA00022777"/>
    </source>
</evidence>
<dbReference type="GO" id="GO:0004413">
    <property type="term" value="F:homoserine kinase activity"/>
    <property type="evidence" value="ECO:0007669"/>
    <property type="project" value="UniProtKB-UniRule"/>
</dbReference>
<name>A0A917ZUN3_9ACTN</name>
<comment type="function">
    <text evidence="12 13">Catalyzes the ATP-dependent phosphorylation of L-homoserine to L-homoserine phosphate.</text>
</comment>
<comment type="caution">
    <text evidence="16">The sequence shown here is derived from an EMBL/GenBank/DDBJ whole genome shotgun (WGS) entry which is preliminary data.</text>
</comment>
<evidence type="ECO:0000256" key="3">
    <source>
        <dbReference type="ARBA" id="ARBA00012078"/>
    </source>
</evidence>
<dbReference type="InterPro" id="IPR020568">
    <property type="entry name" value="Ribosomal_Su5_D2-typ_SF"/>
</dbReference>
<dbReference type="PANTHER" id="PTHR20861:SF1">
    <property type="entry name" value="HOMOSERINE KINASE"/>
    <property type="match status" value="1"/>
</dbReference>
<dbReference type="Pfam" id="PF00288">
    <property type="entry name" value="GHMP_kinases_N"/>
    <property type="match status" value="1"/>
</dbReference>
<reference evidence="16" key="2">
    <citation type="submission" date="2020-09" db="EMBL/GenBank/DDBJ databases">
        <authorList>
            <person name="Sun Q."/>
            <person name="Zhou Y."/>
        </authorList>
    </citation>
    <scope>NUCLEOTIDE SEQUENCE</scope>
    <source>
        <strain evidence="16">CGMCC 4.7201</strain>
    </source>
</reference>
<comment type="subcellular location">
    <subcellularLocation>
        <location evidence="13">Cytoplasm</location>
    </subcellularLocation>
</comment>
<proteinExistence type="inferred from homology"/>
<dbReference type="InterPro" id="IPR006204">
    <property type="entry name" value="GHMP_kinase_N_dom"/>
</dbReference>
<evidence type="ECO:0000256" key="13">
    <source>
        <dbReference type="HAMAP-Rule" id="MF_00384"/>
    </source>
</evidence>
<evidence type="ECO:0000259" key="15">
    <source>
        <dbReference type="Pfam" id="PF08544"/>
    </source>
</evidence>
<dbReference type="PRINTS" id="PR00958">
    <property type="entry name" value="HOMSERKINASE"/>
</dbReference>
<dbReference type="GO" id="GO:0005737">
    <property type="term" value="C:cytoplasm"/>
    <property type="evidence" value="ECO:0007669"/>
    <property type="project" value="UniProtKB-SubCell"/>
</dbReference>
<keyword evidence="9 13" id="KW-0418">Kinase</keyword>
<dbReference type="EMBL" id="BMMS01000019">
    <property type="protein sequence ID" value="GGO92657.1"/>
    <property type="molecule type" value="Genomic_DNA"/>
</dbReference>
<keyword evidence="6 13" id="KW-0808">Transferase</keyword>
<accession>A0A917ZUN3</accession>
<dbReference type="PIRSF" id="PIRSF000676">
    <property type="entry name" value="Homoser_kin"/>
    <property type="match status" value="1"/>
</dbReference>
<dbReference type="InterPro" id="IPR006203">
    <property type="entry name" value="GHMP_knse_ATP-bd_CS"/>
</dbReference>
<comment type="pathway">
    <text evidence="1 13">Amino-acid biosynthesis; L-threonine biosynthesis; L-threonine from L-aspartate: step 4/5.</text>
</comment>
<dbReference type="PROSITE" id="PS00627">
    <property type="entry name" value="GHMP_KINASES_ATP"/>
    <property type="match status" value="1"/>
</dbReference>
<dbReference type="InterPro" id="IPR014721">
    <property type="entry name" value="Ribsml_uS5_D2-typ_fold_subgr"/>
</dbReference>
<dbReference type="HAMAP" id="MF_00384">
    <property type="entry name" value="Homoser_kinase"/>
    <property type="match status" value="1"/>
</dbReference>
<keyword evidence="13" id="KW-0963">Cytoplasm</keyword>
<feature type="binding site" evidence="13">
    <location>
        <begin position="95"/>
        <end position="105"/>
    </location>
    <ligand>
        <name>ATP</name>
        <dbReference type="ChEBI" id="CHEBI:30616"/>
    </ligand>
</feature>
<sequence length="305" mass="31315">MAGPAFRAAAVRVRVPATSANLGPGFDAFGLALGLYDDVVVRVADSGLHVDIAGEGADTLARDERHLVVKAMRTTFDLLGGQPRGLEVVCANRIPHGRGLGSSSAAICAGIMAARAVTIGGPERLDDAGLLELATEIEGHPDNVAACLLGGFTVAWSENGAARAIRLDPNSSLAPVVYVPSVPVLTETARGLLPRNVPHVDAAANAGRAALLVEALTRRPELLLPATEDRIHQEYRAPAMPESLALVASLRAEGVPAVISGAGPTVLAFAEEGTADKVAHLAGESWAAHRLELDTAGACVLPLGA</sequence>
<evidence type="ECO:0000256" key="5">
    <source>
        <dbReference type="ARBA" id="ARBA00022605"/>
    </source>
</evidence>
<dbReference type="NCBIfam" id="TIGR00191">
    <property type="entry name" value="thrB"/>
    <property type="match status" value="1"/>
</dbReference>
<evidence type="ECO:0000256" key="4">
    <source>
        <dbReference type="ARBA" id="ARBA00017858"/>
    </source>
</evidence>
<reference evidence="16" key="1">
    <citation type="journal article" date="2014" name="Int. J. Syst. Evol. Microbiol.">
        <title>Complete genome sequence of Corynebacterium casei LMG S-19264T (=DSM 44701T), isolated from a smear-ripened cheese.</title>
        <authorList>
            <consortium name="US DOE Joint Genome Institute (JGI-PGF)"/>
            <person name="Walter F."/>
            <person name="Albersmeier A."/>
            <person name="Kalinowski J."/>
            <person name="Ruckert C."/>
        </authorList>
    </citation>
    <scope>NUCLEOTIDE SEQUENCE</scope>
    <source>
        <strain evidence="16">CGMCC 4.7201</strain>
    </source>
</reference>
<evidence type="ECO:0000256" key="8">
    <source>
        <dbReference type="ARBA" id="ARBA00022741"/>
    </source>
</evidence>
<feature type="domain" description="GHMP kinase C-terminal" evidence="15">
    <location>
        <begin position="221"/>
        <end position="280"/>
    </location>
</feature>
<dbReference type="PANTHER" id="PTHR20861">
    <property type="entry name" value="HOMOSERINE/4-DIPHOSPHOCYTIDYL-2-C-METHYL-D-ERYTHRITOL KINASE"/>
    <property type="match status" value="1"/>
</dbReference>
<evidence type="ECO:0000313" key="16">
    <source>
        <dbReference type="EMBL" id="GGO92657.1"/>
    </source>
</evidence>
<organism evidence="16 17">
    <name type="scientific">Wenjunlia tyrosinilytica</name>
    <dbReference type="NCBI Taxonomy" id="1544741"/>
    <lineage>
        <taxon>Bacteria</taxon>
        <taxon>Bacillati</taxon>
        <taxon>Actinomycetota</taxon>
        <taxon>Actinomycetes</taxon>
        <taxon>Kitasatosporales</taxon>
        <taxon>Streptomycetaceae</taxon>
        <taxon>Wenjunlia</taxon>
    </lineage>
</organism>
<dbReference type="InterPro" id="IPR000870">
    <property type="entry name" value="Homoserine_kinase"/>
</dbReference>
<dbReference type="Gene3D" id="3.30.70.890">
    <property type="entry name" value="GHMP kinase, C-terminal domain"/>
    <property type="match status" value="1"/>
</dbReference>
<feature type="domain" description="GHMP kinase N-terminal" evidence="14">
    <location>
        <begin position="67"/>
        <end position="151"/>
    </location>
</feature>
<keyword evidence="7 13" id="KW-0791">Threonine biosynthesis</keyword>
<evidence type="ECO:0000256" key="1">
    <source>
        <dbReference type="ARBA" id="ARBA00005015"/>
    </source>
</evidence>
<keyword evidence="8 13" id="KW-0547">Nucleotide-binding</keyword>
<dbReference type="SUPFAM" id="SSF54211">
    <property type="entry name" value="Ribosomal protein S5 domain 2-like"/>
    <property type="match status" value="1"/>
</dbReference>
<comment type="similarity">
    <text evidence="2 13">Belongs to the GHMP kinase family. Homoserine kinase subfamily.</text>
</comment>
<evidence type="ECO:0000256" key="6">
    <source>
        <dbReference type="ARBA" id="ARBA00022679"/>
    </source>
</evidence>
<evidence type="ECO:0000256" key="11">
    <source>
        <dbReference type="ARBA" id="ARBA00049375"/>
    </source>
</evidence>